<dbReference type="OrthoDB" id="9789229at2"/>
<protein>
    <submittedName>
        <fullName evidence="2">Uncharacterized protein</fullName>
    </submittedName>
</protein>
<dbReference type="STRING" id="588581.Cpap_4132"/>
<feature type="transmembrane region" description="Helical" evidence="1">
    <location>
        <begin position="46"/>
        <end position="66"/>
    </location>
</feature>
<sequence length="208" mass="24022">MNYNVSKHLVRVYDVFLCFIIYSFCGWLMETVYMSVYHWHFIKRGFLISPLCGIYGVGTILVVFLLDKLKSRPVLVFLGAIVITTVLELITGLLFHYVLKHELWDYSGDSLNFLGIICLRNTLIWGIMSLIAVYGIHPIVMKKIKVLSLRNKTLISNICFVWISADLSISVFTSFNGINNITWVSGLVLHRLKYIESMTVKVVYYIRH</sequence>
<organism evidence="2 3">
    <name type="scientific">Ruminiclostridium papyrosolvens DSM 2782</name>
    <dbReference type="NCBI Taxonomy" id="588581"/>
    <lineage>
        <taxon>Bacteria</taxon>
        <taxon>Bacillati</taxon>
        <taxon>Bacillota</taxon>
        <taxon>Clostridia</taxon>
        <taxon>Eubacteriales</taxon>
        <taxon>Oscillospiraceae</taxon>
        <taxon>Ruminiclostridium</taxon>
    </lineage>
</organism>
<feature type="transmembrane region" description="Helical" evidence="1">
    <location>
        <begin position="73"/>
        <end position="99"/>
    </location>
</feature>
<dbReference type="RefSeq" id="WP_004616583.1">
    <property type="nucleotide sequence ID" value="NZ_CP119677.1"/>
</dbReference>
<dbReference type="AlphaFoldDB" id="F1T892"/>
<dbReference type="EMBL" id="ACXX02000001">
    <property type="protein sequence ID" value="EGD49690.1"/>
    <property type="molecule type" value="Genomic_DNA"/>
</dbReference>
<accession>F1T892</accession>
<evidence type="ECO:0000313" key="2">
    <source>
        <dbReference type="EMBL" id="EGD49690.1"/>
    </source>
</evidence>
<reference evidence="2" key="2">
    <citation type="submission" date="2011-01" db="EMBL/GenBank/DDBJ databases">
        <title>The Non-contiguous Finished genome of Clostridium papyrosolvens.</title>
        <authorList>
            <person name="Lucas S."/>
            <person name="Copeland A."/>
            <person name="Lapidus A."/>
            <person name="Cheng J.-F."/>
            <person name="Goodwin L."/>
            <person name="Pitluck S."/>
            <person name="Misra M."/>
            <person name="Chertkov O."/>
            <person name="Detter J.C."/>
            <person name="Han C."/>
            <person name="Tapia R."/>
            <person name="Land M."/>
            <person name="Hauser L."/>
            <person name="Kyrpides N."/>
            <person name="Ivanova N."/>
            <person name="Pagani I."/>
            <person name="Mouttaki H."/>
            <person name="He Z."/>
            <person name="Zhou J."/>
            <person name="Hemme C.L."/>
            <person name="Woyke T."/>
        </authorList>
    </citation>
    <scope>NUCLEOTIDE SEQUENCE [LARGE SCALE GENOMIC DNA]</scope>
    <source>
        <strain evidence="2">DSM 2782</strain>
    </source>
</reference>
<gene>
    <name evidence="2" type="ORF">Cpap_4132</name>
</gene>
<feature type="transmembrane region" description="Helical" evidence="1">
    <location>
        <begin position="154"/>
        <end position="175"/>
    </location>
</feature>
<dbReference type="Pfam" id="PF06541">
    <property type="entry name" value="ABC_trans_CmpB"/>
    <property type="match status" value="1"/>
</dbReference>
<dbReference type="InterPro" id="IPR010540">
    <property type="entry name" value="CmpB_TMEM229"/>
</dbReference>
<proteinExistence type="predicted"/>
<keyword evidence="1" id="KW-0812">Transmembrane</keyword>
<reference evidence="2" key="1">
    <citation type="submission" date="2009-07" db="EMBL/GenBank/DDBJ databases">
        <authorList>
            <consortium name="US DOE Joint Genome Institute (JGI-PGF)"/>
            <person name="Lucas S."/>
            <person name="Copeland A."/>
            <person name="Lapidus A."/>
            <person name="Glavina del Rio T."/>
            <person name="Tice H."/>
            <person name="Bruce D."/>
            <person name="Goodwin L."/>
            <person name="Pitluck S."/>
            <person name="Larimer F."/>
            <person name="Land M.L."/>
            <person name="Mouttaki H."/>
            <person name="He Z."/>
            <person name="Zhou J."/>
            <person name="Hemme C.L."/>
        </authorList>
    </citation>
    <scope>NUCLEOTIDE SEQUENCE [LARGE SCALE GENOMIC DNA]</scope>
    <source>
        <strain evidence="2">DSM 2782</strain>
    </source>
</reference>
<evidence type="ECO:0000256" key="1">
    <source>
        <dbReference type="SAM" id="Phobius"/>
    </source>
</evidence>
<comment type="caution">
    <text evidence="2">The sequence shown here is derived from an EMBL/GenBank/DDBJ whole genome shotgun (WGS) entry which is preliminary data.</text>
</comment>
<keyword evidence="1" id="KW-1133">Transmembrane helix</keyword>
<evidence type="ECO:0000313" key="3">
    <source>
        <dbReference type="Proteomes" id="UP000003860"/>
    </source>
</evidence>
<keyword evidence="3" id="KW-1185">Reference proteome</keyword>
<dbReference type="eggNOG" id="COG4905">
    <property type="taxonomic scope" value="Bacteria"/>
</dbReference>
<dbReference type="Proteomes" id="UP000003860">
    <property type="component" value="Unassembled WGS sequence"/>
</dbReference>
<feature type="transmembrane region" description="Helical" evidence="1">
    <location>
        <begin position="12"/>
        <end position="34"/>
    </location>
</feature>
<name>F1T892_9FIRM</name>
<keyword evidence="1" id="KW-0472">Membrane</keyword>
<feature type="transmembrane region" description="Helical" evidence="1">
    <location>
        <begin position="111"/>
        <end position="134"/>
    </location>
</feature>